<protein>
    <submittedName>
        <fullName evidence="1">Uncharacterized protein</fullName>
    </submittedName>
</protein>
<sequence length="138" mass="15780">MAELGLLLVLFAFCILFVFLLIKTYASSQSKVMTPHLLRSESKGKAFEQNKIMLVSNLPPHYKLLRTLTSVSDSASDFAILRKPSSRSSSSQEYFGRNSIVVSYNNNLPTLWHALYHELHKFEAFEAFWARAIFLAFK</sequence>
<evidence type="ECO:0000313" key="1">
    <source>
        <dbReference type="EMBL" id="PWY81258.1"/>
    </source>
</evidence>
<dbReference type="GeneID" id="37054590"/>
<dbReference type="RefSeq" id="XP_025391681.1">
    <property type="nucleotide sequence ID" value="XM_025532628.1"/>
</dbReference>
<organism evidence="1 2">
    <name type="scientific">Aspergillus eucalypticola (strain CBS 122712 / IBT 29274)</name>
    <dbReference type="NCBI Taxonomy" id="1448314"/>
    <lineage>
        <taxon>Eukaryota</taxon>
        <taxon>Fungi</taxon>
        <taxon>Dikarya</taxon>
        <taxon>Ascomycota</taxon>
        <taxon>Pezizomycotina</taxon>
        <taxon>Eurotiomycetes</taxon>
        <taxon>Eurotiomycetidae</taxon>
        <taxon>Eurotiales</taxon>
        <taxon>Aspergillaceae</taxon>
        <taxon>Aspergillus</taxon>
        <taxon>Aspergillus subgen. Circumdati</taxon>
    </lineage>
</organism>
<reference evidence="1" key="1">
    <citation type="submission" date="2016-12" db="EMBL/GenBank/DDBJ databases">
        <title>The genomes of Aspergillus section Nigri reveals drivers in fungal speciation.</title>
        <authorList>
            <consortium name="DOE Joint Genome Institute"/>
            <person name="Vesth T.C."/>
            <person name="Nybo J."/>
            <person name="Theobald S."/>
            <person name="Brandl J."/>
            <person name="Frisvad J.C."/>
            <person name="Nielsen K.F."/>
            <person name="Lyhne E.K."/>
            <person name="Kogle M.E."/>
            <person name="Kuo A."/>
            <person name="Riley R."/>
            <person name="Clum A."/>
            <person name="Nolan M."/>
            <person name="Lipzen A."/>
            <person name="Salamov A."/>
            <person name="Henrissat B."/>
            <person name="Wiebenga A."/>
            <person name="De vries R.P."/>
            <person name="Grigoriev I.V."/>
            <person name="Mortensen U.H."/>
            <person name="Andersen M.R."/>
            <person name="Baker S.E."/>
        </authorList>
    </citation>
    <scope>NUCLEOTIDE SEQUENCE</scope>
    <source>
        <strain evidence="1">CBS 122712</strain>
    </source>
</reference>
<accession>A0A317W895</accession>
<dbReference type="OrthoDB" id="10566480at2759"/>
<dbReference type="EMBL" id="MSFU01000004">
    <property type="protein sequence ID" value="PWY81258.1"/>
    <property type="molecule type" value="Genomic_DNA"/>
</dbReference>
<gene>
    <name evidence="1" type="ORF">BO83DRAFT_385663</name>
</gene>
<evidence type="ECO:0000313" key="2">
    <source>
        <dbReference type="Proteomes" id="UP000246171"/>
    </source>
</evidence>
<dbReference type="VEuPathDB" id="FungiDB:BO83DRAFT_385663"/>
<keyword evidence="2" id="KW-1185">Reference proteome</keyword>
<proteinExistence type="predicted"/>
<dbReference type="AlphaFoldDB" id="A0A317W895"/>
<dbReference type="Proteomes" id="UP000246171">
    <property type="component" value="Unassembled WGS sequence"/>
</dbReference>
<comment type="caution">
    <text evidence="1">The sequence shown here is derived from an EMBL/GenBank/DDBJ whole genome shotgun (WGS) entry which is preliminary data.</text>
</comment>
<name>A0A317W895_ASPEC</name>